<protein>
    <submittedName>
        <fullName evidence="3">Uncharacterized protein</fullName>
    </submittedName>
</protein>
<feature type="region of interest" description="Disordered" evidence="1">
    <location>
        <begin position="49"/>
        <end position="81"/>
    </location>
</feature>
<feature type="compositionally biased region" description="Basic and acidic residues" evidence="1">
    <location>
        <begin position="67"/>
        <end position="81"/>
    </location>
</feature>
<sequence length="146" mass="16245">MASSVNFLLFSSLLLTSLSISFPEVTARTPATTTTTVVIPEATPAVQVEKAAKFSTHSHPSPTTKSSYEEKEPKAQQGYRNEKYGMSDTLFLENGKYFYDSVAEKGYGLYAGIGLKGANHYVYNNYNDEANNYERQNNGENEEYNP</sequence>
<reference evidence="3 4" key="1">
    <citation type="submission" date="2020-08" db="EMBL/GenBank/DDBJ databases">
        <title>Plant Genome Project.</title>
        <authorList>
            <person name="Zhang R.-G."/>
        </authorList>
    </citation>
    <scope>NUCLEOTIDE SEQUENCE [LARGE SCALE GENOMIC DNA]</scope>
    <source>
        <tissue evidence="3">Rhizome</tissue>
    </source>
</reference>
<dbReference type="Proteomes" id="UP000734854">
    <property type="component" value="Unassembled WGS sequence"/>
</dbReference>
<comment type="caution">
    <text evidence="3">The sequence shown here is derived from an EMBL/GenBank/DDBJ whole genome shotgun (WGS) entry which is preliminary data.</text>
</comment>
<dbReference type="EMBL" id="JACMSC010000017">
    <property type="protein sequence ID" value="KAG6480186.1"/>
    <property type="molecule type" value="Genomic_DNA"/>
</dbReference>
<feature type="compositionally biased region" description="Low complexity" evidence="1">
    <location>
        <begin position="55"/>
        <end position="66"/>
    </location>
</feature>
<accession>A0A8J5F2S5</accession>
<evidence type="ECO:0000256" key="1">
    <source>
        <dbReference type="SAM" id="MobiDB-lite"/>
    </source>
</evidence>
<proteinExistence type="predicted"/>
<feature type="chain" id="PRO_5035264333" evidence="2">
    <location>
        <begin position="28"/>
        <end position="146"/>
    </location>
</feature>
<dbReference type="OrthoDB" id="781789at2759"/>
<keyword evidence="2" id="KW-0732">Signal</keyword>
<organism evidence="3 4">
    <name type="scientific">Zingiber officinale</name>
    <name type="common">Ginger</name>
    <name type="synonym">Amomum zingiber</name>
    <dbReference type="NCBI Taxonomy" id="94328"/>
    <lineage>
        <taxon>Eukaryota</taxon>
        <taxon>Viridiplantae</taxon>
        <taxon>Streptophyta</taxon>
        <taxon>Embryophyta</taxon>
        <taxon>Tracheophyta</taxon>
        <taxon>Spermatophyta</taxon>
        <taxon>Magnoliopsida</taxon>
        <taxon>Liliopsida</taxon>
        <taxon>Zingiberales</taxon>
        <taxon>Zingiberaceae</taxon>
        <taxon>Zingiber</taxon>
    </lineage>
</organism>
<gene>
    <name evidence="3" type="ORF">ZIOFF_063665</name>
</gene>
<feature type="signal peptide" evidence="2">
    <location>
        <begin position="1"/>
        <end position="27"/>
    </location>
</feature>
<evidence type="ECO:0000313" key="4">
    <source>
        <dbReference type="Proteomes" id="UP000734854"/>
    </source>
</evidence>
<dbReference type="AlphaFoldDB" id="A0A8J5F2S5"/>
<evidence type="ECO:0000313" key="3">
    <source>
        <dbReference type="EMBL" id="KAG6480186.1"/>
    </source>
</evidence>
<keyword evidence="4" id="KW-1185">Reference proteome</keyword>
<evidence type="ECO:0000256" key="2">
    <source>
        <dbReference type="SAM" id="SignalP"/>
    </source>
</evidence>
<name>A0A8J5F2S5_ZINOF</name>